<keyword evidence="2" id="KW-1185">Reference proteome</keyword>
<dbReference type="AlphaFoldDB" id="A0A699YZC8"/>
<evidence type="ECO:0000313" key="1">
    <source>
        <dbReference type="EMBL" id="GFH12768.1"/>
    </source>
</evidence>
<reference evidence="1 2" key="1">
    <citation type="submission" date="2020-02" db="EMBL/GenBank/DDBJ databases">
        <title>Draft genome sequence of Haematococcus lacustris strain NIES-144.</title>
        <authorList>
            <person name="Morimoto D."/>
            <person name="Nakagawa S."/>
            <person name="Yoshida T."/>
            <person name="Sawayama S."/>
        </authorList>
    </citation>
    <scope>NUCLEOTIDE SEQUENCE [LARGE SCALE GENOMIC DNA]</scope>
    <source>
        <strain evidence="1 2">NIES-144</strain>
    </source>
</reference>
<dbReference type="Proteomes" id="UP000485058">
    <property type="component" value="Unassembled WGS sequence"/>
</dbReference>
<evidence type="ECO:0000313" key="2">
    <source>
        <dbReference type="Proteomes" id="UP000485058"/>
    </source>
</evidence>
<comment type="caution">
    <text evidence="1">The sequence shown here is derived from an EMBL/GenBank/DDBJ whole genome shotgun (WGS) entry which is preliminary data.</text>
</comment>
<protein>
    <submittedName>
        <fullName evidence="1">Uncharacterized protein</fullName>
    </submittedName>
</protein>
<sequence>MCISSHSHQQEEQVNVELFSIVTGSAAAIKRLHFTSTAAKYTVPARGAVMLIPGMTAALLLSDTPSDCYKQPGPSAA</sequence>
<name>A0A699YZC8_HAELA</name>
<dbReference type="EMBL" id="BLLF01000538">
    <property type="protein sequence ID" value="GFH12768.1"/>
    <property type="molecule type" value="Genomic_DNA"/>
</dbReference>
<accession>A0A699YZC8</accession>
<organism evidence="1 2">
    <name type="scientific">Haematococcus lacustris</name>
    <name type="common">Green alga</name>
    <name type="synonym">Haematococcus pluvialis</name>
    <dbReference type="NCBI Taxonomy" id="44745"/>
    <lineage>
        <taxon>Eukaryota</taxon>
        <taxon>Viridiplantae</taxon>
        <taxon>Chlorophyta</taxon>
        <taxon>core chlorophytes</taxon>
        <taxon>Chlorophyceae</taxon>
        <taxon>CS clade</taxon>
        <taxon>Chlamydomonadales</taxon>
        <taxon>Haematococcaceae</taxon>
        <taxon>Haematococcus</taxon>
    </lineage>
</organism>
<proteinExistence type="predicted"/>
<feature type="non-terminal residue" evidence="1">
    <location>
        <position position="1"/>
    </location>
</feature>
<gene>
    <name evidence="1" type="ORF">HaLaN_08516</name>
</gene>